<comment type="function">
    <text evidence="2 17">Cell wall formation.</text>
</comment>
<sequence length="622" mass="66418">MSEMVKWGILGSGGIARRFAASCAQEPNCELVALWSPTQDHCEKFAAEYGMEAQSSAQELLARQDIDAIYIALPPASHAPYSLEAIEAGKAVLCEKPCALTAAEFSQVAKAALEHDRFYMEAMKPRFTPLYQLVRQRVSQGAIGEVSGVEASLIRKVDPSQARPWFTEPIGGGQALDMGIYGATYLAEYCSGDIKVHKASHLYRDEVDWQDSATMGIGTYGCTLTCDATQDLGCAATIFGNEGSIEISDITRPVRAVLHRQGGEDELLKAPLPGDDFSAQIQHFCSCFLSGAKESPLMGLDDSLREARILDALVSGFDRYAIAQELGDILGKDGVVLGEPMKDHTTFKIGGPADVYITPKSRGQLIDSVRLLRDKGVPFFVLGKGSDLLVSDAGYRGVMVDVSSGLLDVAHDGTRLTCQAGVALADAAEMAAALSLSGLEFSCGIPGTVGGAVFMNAGAYDGCIADVLESAEVLFSDGHTETLAAKDLDLGYRTSRVKTDHLVVISATFRLAPADSGDIRSKMDDLTCRREEKQPLEMPSAGSTFKRPEGHFAGKLITEAGCQGARIGGAEVSPKHAGFVVNAHNATARDVKALIEHVQQQVLEHSGVTLEPEVRFVGPYTS</sequence>
<dbReference type="NCBIfam" id="TIGR00179">
    <property type="entry name" value="murB"/>
    <property type="match status" value="1"/>
</dbReference>
<dbReference type="GO" id="GO:0008360">
    <property type="term" value="P:regulation of cell shape"/>
    <property type="evidence" value="ECO:0007669"/>
    <property type="project" value="UniProtKB-KW"/>
</dbReference>
<evidence type="ECO:0000256" key="4">
    <source>
        <dbReference type="ARBA" id="ARBA00004752"/>
    </source>
</evidence>
<proteinExistence type="inferred from homology"/>
<dbReference type="PANTHER" id="PTHR21071:SF4">
    <property type="entry name" value="UDP-N-ACETYLENOLPYRUVOYLGLUCOSAMINE REDUCTASE"/>
    <property type="match status" value="1"/>
</dbReference>
<evidence type="ECO:0000256" key="5">
    <source>
        <dbReference type="ARBA" id="ARBA00010485"/>
    </source>
</evidence>
<dbReference type="Gene3D" id="3.90.78.10">
    <property type="entry name" value="UDP-N-acetylenolpyruvoylglucosamine reductase, C-terminal domain"/>
    <property type="match status" value="1"/>
</dbReference>
<comment type="pathway">
    <text evidence="4 17">Cell wall biogenesis; peptidoglycan biosynthesis.</text>
</comment>
<dbReference type="Gene3D" id="3.30.43.10">
    <property type="entry name" value="Uridine Diphospho-n-acetylenolpyruvylglucosamine Reductase, domain 2"/>
    <property type="match status" value="1"/>
</dbReference>
<dbReference type="Pfam" id="PF01408">
    <property type="entry name" value="GFO_IDH_MocA"/>
    <property type="match status" value="1"/>
</dbReference>
<comment type="catalytic activity">
    <reaction evidence="16 17">
        <text>UDP-N-acetyl-alpha-D-muramate + NADP(+) = UDP-N-acetyl-3-O-(1-carboxyvinyl)-alpha-D-glucosamine + NADPH + H(+)</text>
        <dbReference type="Rhea" id="RHEA:12248"/>
        <dbReference type="ChEBI" id="CHEBI:15378"/>
        <dbReference type="ChEBI" id="CHEBI:57783"/>
        <dbReference type="ChEBI" id="CHEBI:58349"/>
        <dbReference type="ChEBI" id="CHEBI:68483"/>
        <dbReference type="ChEBI" id="CHEBI:70757"/>
        <dbReference type="EC" id="1.3.1.98"/>
    </reaction>
</comment>
<dbReference type="InterPro" id="IPR016169">
    <property type="entry name" value="FAD-bd_PCMH_sub2"/>
</dbReference>
<evidence type="ECO:0000256" key="16">
    <source>
        <dbReference type="ARBA" id="ARBA00048914"/>
    </source>
</evidence>
<evidence type="ECO:0000256" key="1">
    <source>
        <dbReference type="ARBA" id="ARBA00001974"/>
    </source>
</evidence>
<dbReference type="SUPFAM" id="SSF51735">
    <property type="entry name" value="NAD(P)-binding Rossmann-fold domains"/>
    <property type="match status" value="1"/>
</dbReference>
<reference evidence="19 20" key="1">
    <citation type="submission" date="2019-04" db="EMBL/GenBank/DDBJ databases">
        <title>Microbes associate with the intestines of laboratory mice.</title>
        <authorList>
            <person name="Navarre W."/>
            <person name="Wong E."/>
            <person name="Huang K."/>
            <person name="Tropini C."/>
            <person name="Ng K."/>
            <person name="Yu B."/>
        </authorList>
    </citation>
    <scope>NUCLEOTIDE SEQUENCE [LARGE SCALE GENOMIC DNA]</scope>
    <source>
        <strain evidence="19 20">NM07_P-09</strain>
    </source>
</reference>
<evidence type="ECO:0000256" key="6">
    <source>
        <dbReference type="ARBA" id="ARBA00022490"/>
    </source>
</evidence>
<evidence type="ECO:0000313" key="19">
    <source>
        <dbReference type="EMBL" id="TGY62715.1"/>
    </source>
</evidence>
<comment type="cofactor">
    <cofactor evidence="1 17">
        <name>FAD</name>
        <dbReference type="ChEBI" id="CHEBI:57692"/>
    </cofactor>
</comment>
<keyword evidence="14 17" id="KW-0131">Cell cycle</keyword>
<keyword evidence="8 17" id="KW-0285">Flavoprotein</keyword>
<dbReference type="InterPro" id="IPR016166">
    <property type="entry name" value="FAD-bd_PCMH"/>
</dbReference>
<comment type="similarity">
    <text evidence="5 17">Belongs to the MurB family.</text>
</comment>
<dbReference type="Gene3D" id="3.30.360.10">
    <property type="entry name" value="Dihydrodipicolinate Reductase, domain 2"/>
    <property type="match status" value="1"/>
</dbReference>
<evidence type="ECO:0000256" key="2">
    <source>
        <dbReference type="ARBA" id="ARBA00003921"/>
    </source>
</evidence>
<dbReference type="InterPro" id="IPR036291">
    <property type="entry name" value="NAD(P)-bd_dom_sf"/>
</dbReference>
<dbReference type="PROSITE" id="PS51387">
    <property type="entry name" value="FAD_PCMH"/>
    <property type="match status" value="1"/>
</dbReference>
<comment type="caution">
    <text evidence="19">The sequence shown here is derived from an EMBL/GenBank/DDBJ whole genome shotgun (WGS) entry which is preliminary data.</text>
</comment>
<dbReference type="Pfam" id="PF02873">
    <property type="entry name" value="MurB_C"/>
    <property type="match status" value="1"/>
</dbReference>
<dbReference type="GO" id="GO:0071949">
    <property type="term" value="F:FAD binding"/>
    <property type="evidence" value="ECO:0007669"/>
    <property type="project" value="InterPro"/>
</dbReference>
<keyword evidence="15 17" id="KW-0961">Cell wall biogenesis/degradation</keyword>
<dbReference type="GO" id="GO:0005829">
    <property type="term" value="C:cytosol"/>
    <property type="evidence" value="ECO:0007669"/>
    <property type="project" value="TreeGrafter"/>
</dbReference>
<evidence type="ECO:0000256" key="8">
    <source>
        <dbReference type="ARBA" id="ARBA00022630"/>
    </source>
</evidence>
<dbReference type="GO" id="GO:0051301">
    <property type="term" value="P:cell division"/>
    <property type="evidence" value="ECO:0007669"/>
    <property type="project" value="UniProtKB-KW"/>
</dbReference>
<dbReference type="InterPro" id="IPR036318">
    <property type="entry name" value="FAD-bd_PCMH-like_sf"/>
</dbReference>
<evidence type="ECO:0000259" key="18">
    <source>
        <dbReference type="PROSITE" id="PS51387"/>
    </source>
</evidence>
<keyword evidence="20" id="KW-1185">Reference proteome</keyword>
<dbReference type="InterPro" id="IPR036635">
    <property type="entry name" value="MurB_C_sf"/>
</dbReference>
<dbReference type="GO" id="GO:0008762">
    <property type="term" value="F:UDP-N-acetylmuramate dehydrogenase activity"/>
    <property type="evidence" value="ECO:0007669"/>
    <property type="project" value="UniProtKB-UniRule"/>
</dbReference>
<protein>
    <recommendedName>
        <fullName evidence="17">UDP-N-acetylenolpyruvoylglucosamine reductase</fullName>
        <ecNumber evidence="17">1.3.1.98</ecNumber>
    </recommendedName>
    <alternativeName>
        <fullName evidence="17">UDP-N-acetylmuramate dehydrogenase</fullName>
    </alternativeName>
</protein>
<dbReference type="InterPro" id="IPR016167">
    <property type="entry name" value="FAD-bd_PCMH_sub1"/>
</dbReference>
<dbReference type="Pfam" id="PF01565">
    <property type="entry name" value="FAD_binding_4"/>
    <property type="match status" value="1"/>
</dbReference>
<evidence type="ECO:0000256" key="12">
    <source>
        <dbReference type="ARBA" id="ARBA00022984"/>
    </source>
</evidence>
<keyword evidence="12 17" id="KW-0573">Peptidoglycan synthesis</keyword>
<feature type="active site" description="Proton donor" evidence="17">
    <location>
        <position position="543"/>
    </location>
</feature>
<dbReference type="NCBIfam" id="NF010480">
    <property type="entry name" value="PRK13905.1"/>
    <property type="match status" value="1"/>
</dbReference>
<dbReference type="SUPFAM" id="SSF56194">
    <property type="entry name" value="Uridine diphospho-N-Acetylenolpyruvylglucosamine reductase, MurB, C-terminal domain"/>
    <property type="match status" value="1"/>
</dbReference>
<dbReference type="GO" id="GO:0071555">
    <property type="term" value="P:cell wall organization"/>
    <property type="evidence" value="ECO:0007669"/>
    <property type="project" value="UniProtKB-KW"/>
</dbReference>
<feature type="active site" evidence="17">
    <location>
        <position position="493"/>
    </location>
</feature>
<dbReference type="InterPro" id="IPR055170">
    <property type="entry name" value="GFO_IDH_MocA-like_dom"/>
</dbReference>
<dbReference type="RefSeq" id="WP_136012443.1">
    <property type="nucleotide sequence ID" value="NZ_SRYE01000002.1"/>
</dbReference>
<dbReference type="SUPFAM" id="SSF56176">
    <property type="entry name" value="FAD-binding/transporter-associated domain-like"/>
    <property type="match status" value="1"/>
</dbReference>
<evidence type="ECO:0000256" key="17">
    <source>
        <dbReference type="HAMAP-Rule" id="MF_00037"/>
    </source>
</evidence>
<dbReference type="InterPro" id="IPR000683">
    <property type="entry name" value="Gfo/Idh/MocA-like_OxRdtase_N"/>
</dbReference>
<keyword evidence="6 17" id="KW-0963">Cytoplasm</keyword>
<comment type="subcellular location">
    <subcellularLocation>
        <location evidence="3 17">Cytoplasm</location>
    </subcellularLocation>
</comment>
<dbReference type="SUPFAM" id="SSF55347">
    <property type="entry name" value="Glyceraldehyde-3-phosphate dehydrogenase-like, C-terminal domain"/>
    <property type="match status" value="1"/>
</dbReference>
<evidence type="ECO:0000256" key="3">
    <source>
        <dbReference type="ARBA" id="ARBA00004496"/>
    </source>
</evidence>
<organism evidence="19 20">
    <name type="scientific">Muricaecibacterium torontonense</name>
    <dbReference type="NCBI Taxonomy" id="3032871"/>
    <lineage>
        <taxon>Bacteria</taxon>
        <taxon>Bacillati</taxon>
        <taxon>Actinomycetota</taxon>
        <taxon>Coriobacteriia</taxon>
        <taxon>Coriobacteriales</taxon>
        <taxon>Atopobiaceae</taxon>
        <taxon>Muricaecibacterium</taxon>
    </lineage>
</organism>
<evidence type="ECO:0000313" key="20">
    <source>
        <dbReference type="Proteomes" id="UP000310263"/>
    </source>
</evidence>
<dbReference type="EMBL" id="SRYE01000002">
    <property type="protein sequence ID" value="TGY62715.1"/>
    <property type="molecule type" value="Genomic_DNA"/>
</dbReference>
<evidence type="ECO:0000256" key="11">
    <source>
        <dbReference type="ARBA" id="ARBA00022960"/>
    </source>
</evidence>
<keyword evidence="11 17" id="KW-0133">Cell shape</keyword>
<dbReference type="AlphaFoldDB" id="A0A4S2F1U6"/>
<evidence type="ECO:0000256" key="15">
    <source>
        <dbReference type="ARBA" id="ARBA00023316"/>
    </source>
</evidence>
<dbReference type="InterPro" id="IPR003170">
    <property type="entry name" value="MurB"/>
</dbReference>
<keyword evidence="9 17" id="KW-0274">FAD</keyword>
<dbReference type="Gene3D" id="3.40.50.720">
    <property type="entry name" value="NAD(P)-binding Rossmann-like Domain"/>
    <property type="match status" value="1"/>
</dbReference>
<keyword evidence="10 17" id="KW-0521">NADP</keyword>
<evidence type="ECO:0000256" key="10">
    <source>
        <dbReference type="ARBA" id="ARBA00022857"/>
    </source>
</evidence>
<evidence type="ECO:0000256" key="13">
    <source>
        <dbReference type="ARBA" id="ARBA00023002"/>
    </source>
</evidence>
<dbReference type="InterPro" id="IPR011601">
    <property type="entry name" value="MurB_C"/>
</dbReference>
<keyword evidence="13 17" id="KW-0560">Oxidoreductase</keyword>
<evidence type="ECO:0000256" key="7">
    <source>
        <dbReference type="ARBA" id="ARBA00022618"/>
    </source>
</evidence>
<feature type="domain" description="FAD-binding PCMH-type" evidence="18">
    <location>
        <begin position="348"/>
        <end position="514"/>
    </location>
</feature>
<dbReference type="UniPathway" id="UPA00219"/>
<gene>
    <name evidence="17 19" type="primary">murB</name>
    <name evidence="19" type="ORF">E5334_04755</name>
</gene>
<dbReference type="PANTHER" id="PTHR21071">
    <property type="entry name" value="UDP-N-ACETYLENOLPYRUVOYLGLUCOSAMINE REDUCTASE"/>
    <property type="match status" value="1"/>
</dbReference>
<dbReference type="Proteomes" id="UP000310263">
    <property type="component" value="Unassembled WGS sequence"/>
</dbReference>
<name>A0A4S2F1U6_9ACTN</name>
<dbReference type="Gene3D" id="3.30.465.10">
    <property type="match status" value="1"/>
</dbReference>
<accession>A0A4S2F1U6</accession>
<keyword evidence="7 17" id="KW-0132">Cell division</keyword>
<dbReference type="Pfam" id="PF22725">
    <property type="entry name" value="GFO_IDH_MocA_C3"/>
    <property type="match status" value="1"/>
</dbReference>
<evidence type="ECO:0000256" key="9">
    <source>
        <dbReference type="ARBA" id="ARBA00022827"/>
    </source>
</evidence>
<feature type="active site" evidence="17">
    <location>
        <position position="613"/>
    </location>
</feature>
<dbReference type="InterPro" id="IPR006094">
    <property type="entry name" value="Oxid_FAD_bind_N"/>
</dbReference>
<dbReference type="GO" id="GO:0009252">
    <property type="term" value="P:peptidoglycan biosynthetic process"/>
    <property type="evidence" value="ECO:0007669"/>
    <property type="project" value="UniProtKB-UniRule"/>
</dbReference>
<dbReference type="EC" id="1.3.1.98" evidence="17"/>
<dbReference type="HAMAP" id="MF_00037">
    <property type="entry name" value="MurB"/>
    <property type="match status" value="1"/>
</dbReference>
<dbReference type="OrthoDB" id="9804753at2"/>
<evidence type="ECO:0000256" key="14">
    <source>
        <dbReference type="ARBA" id="ARBA00023306"/>
    </source>
</evidence>